<proteinExistence type="inferred from homology"/>
<dbReference type="EMBL" id="JYFN01000048">
    <property type="protein sequence ID" value="KJE20908.1"/>
    <property type="molecule type" value="Genomic_DNA"/>
</dbReference>
<dbReference type="Gene3D" id="3.40.50.2300">
    <property type="match status" value="2"/>
</dbReference>
<gene>
    <name evidence="5" type="ORF">FF36_04779</name>
</gene>
<feature type="region of interest" description="Disordered" evidence="3">
    <location>
        <begin position="50"/>
        <end position="82"/>
    </location>
</feature>
<evidence type="ECO:0000259" key="4">
    <source>
        <dbReference type="Pfam" id="PF13458"/>
    </source>
</evidence>
<dbReference type="Pfam" id="PF13458">
    <property type="entry name" value="Peripla_BP_6"/>
    <property type="match status" value="1"/>
</dbReference>
<dbReference type="PANTHER" id="PTHR47235:SF1">
    <property type="entry name" value="BLR6548 PROTEIN"/>
    <property type="match status" value="1"/>
</dbReference>
<comment type="similarity">
    <text evidence="1">Belongs to the leucine-binding protein family.</text>
</comment>
<evidence type="ECO:0000256" key="1">
    <source>
        <dbReference type="ARBA" id="ARBA00010062"/>
    </source>
</evidence>
<dbReference type="PATRIC" id="fig|1502723.3.peg.4751"/>
<reference evidence="6" key="1">
    <citation type="submission" date="2015-02" db="EMBL/GenBank/DDBJ databases">
        <title>Draft Genome of Frankia sp. CpI1-S.</title>
        <authorList>
            <person name="Oshone R.T."/>
            <person name="Ngom M."/>
            <person name="Ghodhbane-Gtari F."/>
            <person name="Gtari M."/>
            <person name="Morris K."/>
            <person name="Thomas K."/>
            <person name="Sen A."/>
            <person name="Tisa L.S."/>
        </authorList>
    </citation>
    <scope>NUCLEOTIDE SEQUENCE [LARGE SCALE GENOMIC DNA]</scope>
    <source>
        <strain evidence="6">CpI1-S</strain>
    </source>
</reference>
<dbReference type="InterPro" id="IPR028082">
    <property type="entry name" value="Peripla_BP_I"/>
</dbReference>
<protein>
    <submittedName>
        <fullName evidence="5">Amino acid/amide ABC transporter substrate-binding protein, HAAT family</fullName>
    </submittedName>
</protein>
<dbReference type="RefSeq" id="WP_044887287.1">
    <property type="nucleotide sequence ID" value="NZ_JYFN01000048.1"/>
</dbReference>
<keyword evidence="6" id="KW-1185">Reference proteome</keyword>
<feature type="domain" description="Leucine-binding protein" evidence="4">
    <location>
        <begin position="89"/>
        <end position="415"/>
    </location>
</feature>
<comment type="caution">
    <text evidence="5">The sequence shown here is derived from an EMBL/GenBank/DDBJ whole genome shotgun (WGS) entry which is preliminary data.</text>
</comment>
<evidence type="ECO:0000256" key="3">
    <source>
        <dbReference type="SAM" id="MobiDB-lite"/>
    </source>
</evidence>
<dbReference type="PANTHER" id="PTHR47235">
    <property type="entry name" value="BLR6548 PROTEIN"/>
    <property type="match status" value="1"/>
</dbReference>
<name>A0A0D8B9F3_9ACTN</name>
<reference evidence="5 6" key="2">
    <citation type="journal article" date="2016" name="Genome Announc.">
        <title>Permanent Draft Genome Sequences for Two Variants of Frankia sp. Strain CpI1, the First Frankia Strain Isolated from Root Nodules of Comptonia peregrina.</title>
        <authorList>
            <person name="Oshone R."/>
            <person name="Hurst S.G.IV."/>
            <person name="Abebe-Akele F."/>
            <person name="Simpson S."/>
            <person name="Morris K."/>
            <person name="Thomas W.K."/>
            <person name="Tisa L.S."/>
        </authorList>
    </citation>
    <scope>NUCLEOTIDE SEQUENCE [LARGE SCALE GENOMIC DNA]</scope>
    <source>
        <strain evidence="6">CpI1-S</strain>
    </source>
</reference>
<sequence precursor="true">MHISSSRLPLRRTCPTRSRGHLSRSGGRARAGLSAVALAVAVATGVAACGGSSGGGSSTGSTGSTGGTGSTTKADSSLLGPAKAATDTPVKIGWVSTGRTQAVDTSGEIRAAQAVVDYANAHLGGLRGHKIELVTCEDKSVPANAQACGNQFLREKVAAVGAGSPGQTDPWLKIVAPAGIPVGMNLVATQATLTTKNVFIWGNPLASFGTPAAFARDKKLTSAAVFVIDVPAASDPAKQLVPPFFANAGAKAEVIAIPPGTADMTPQVQTAQKNKPAMYHVIGDPTFCASAIKAIKALGITAPITALDRCIGADHGASIPGGFAGVDIIAQANVDPSTPEFKLFNAVIGAYGKNLKIDSISMSGYQGMLSLVRGVNSVPGTDVSSAAIATALHTMPPTTYALGGGADFQCNGKANSISPNICSTTGFIADADKQGTLTNFRSLDTTGIFKLGAS</sequence>
<dbReference type="AlphaFoldDB" id="A0A0D8B9F3"/>
<organism evidence="5 6">
    <name type="scientific">Frankia torreyi</name>
    <dbReference type="NCBI Taxonomy" id="1856"/>
    <lineage>
        <taxon>Bacteria</taxon>
        <taxon>Bacillati</taxon>
        <taxon>Actinomycetota</taxon>
        <taxon>Actinomycetes</taxon>
        <taxon>Frankiales</taxon>
        <taxon>Frankiaceae</taxon>
        <taxon>Frankia</taxon>
    </lineage>
</organism>
<evidence type="ECO:0000313" key="5">
    <source>
        <dbReference type="EMBL" id="KJE20908.1"/>
    </source>
</evidence>
<feature type="compositionally biased region" description="Gly residues" evidence="3">
    <location>
        <begin position="51"/>
        <end position="69"/>
    </location>
</feature>
<feature type="region of interest" description="Disordered" evidence="3">
    <location>
        <begin position="1"/>
        <end position="27"/>
    </location>
</feature>
<evidence type="ECO:0000256" key="2">
    <source>
        <dbReference type="ARBA" id="ARBA00022729"/>
    </source>
</evidence>
<accession>A0A0D8B9F3</accession>
<evidence type="ECO:0000313" key="6">
    <source>
        <dbReference type="Proteomes" id="UP000032545"/>
    </source>
</evidence>
<dbReference type="Proteomes" id="UP000032545">
    <property type="component" value="Unassembled WGS sequence"/>
</dbReference>
<dbReference type="InterPro" id="IPR028081">
    <property type="entry name" value="Leu-bd"/>
</dbReference>
<dbReference type="OrthoDB" id="5169139at2"/>
<dbReference type="SUPFAM" id="SSF53822">
    <property type="entry name" value="Periplasmic binding protein-like I"/>
    <property type="match status" value="1"/>
</dbReference>
<keyword evidence="2" id="KW-0732">Signal</keyword>